<dbReference type="Proteomes" id="UP000310016">
    <property type="component" value="Unassembled WGS sequence"/>
</dbReference>
<dbReference type="InterPro" id="IPR036388">
    <property type="entry name" value="WH-like_DNA-bd_sf"/>
</dbReference>
<dbReference type="EMBL" id="SUMF01000039">
    <property type="protein sequence ID" value="TJZ65199.1"/>
    <property type="molecule type" value="Genomic_DNA"/>
</dbReference>
<dbReference type="SUPFAM" id="SSF46785">
    <property type="entry name" value="Winged helix' DNA-binding domain"/>
    <property type="match status" value="1"/>
</dbReference>
<evidence type="ECO:0000313" key="6">
    <source>
        <dbReference type="Proteomes" id="UP000310016"/>
    </source>
</evidence>
<comment type="caution">
    <text evidence="5">The sequence shown here is derived from an EMBL/GenBank/DDBJ whole genome shotgun (WGS) entry which is preliminary data.</text>
</comment>
<dbReference type="InterPro" id="IPR023187">
    <property type="entry name" value="Tscrpt_reg_MarR-type_CS"/>
</dbReference>
<evidence type="ECO:0000256" key="2">
    <source>
        <dbReference type="ARBA" id="ARBA00023125"/>
    </source>
</evidence>
<accession>A0A4U0PCA8</accession>
<dbReference type="PROSITE" id="PS01117">
    <property type="entry name" value="HTH_MARR_1"/>
    <property type="match status" value="1"/>
</dbReference>
<dbReference type="Gene3D" id="1.10.10.10">
    <property type="entry name" value="Winged helix-like DNA-binding domain superfamily/Winged helix DNA-binding domain"/>
    <property type="match status" value="1"/>
</dbReference>
<reference evidence="5 6" key="1">
    <citation type="submission" date="2019-04" db="EMBL/GenBank/DDBJ databases">
        <title>Chitiniphilus eburnea sp. nov., a novel chitinolytic bacterium isolated from aquaculture sludge.</title>
        <authorList>
            <person name="Sheng M."/>
        </authorList>
    </citation>
    <scope>NUCLEOTIDE SEQUENCE [LARGE SCALE GENOMIC DNA]</scope>
    <source>
        <strain evidence="5 6">HX-2-15</strain>
    </source>
</reference>
<gene>
    <name evidence="5" type="ORF">FAZ21_18395</name>
</gene>
<dbReference type="PRINTS" id="PR00598">
    <property type="entry name" value="HTHMARR"/>
</dbReference>
<dbReference type="PROSITE" id="PS50995">
    <property type="entry name" value="HTH_MARR_2"/>
    <property type="match status" value="1"/>
</dbReference>
<organism evidence="5 6">
    <name type="scientific">Chitiniphilus eburneus</name>
    <dbReference type="NCBI Taxonomy" id="2571148"/>
    <lineage>
        <taxon>Bacteria</taxon>
        <taxon>Pseudomonadati</taxon>
        <taxon>Pseudomonadota</taxon>
        <taxon>Betaproteobacteria</taxon>
        <taxon>Neisseriales</taxon>
        <taxon>Chitinibacteraceae</taxon>
        <taxon>Chitiniphilus</taxon>
    </lineage>
</organism>
<name>A0A4U0PCA8_9NEIS</name>
<feature type="domain" description="HTH marR-type" evidence="4">
    <location>
        <begin position="11"/>
        <end position="143"/>
    </location>
</feature>
<keyword evidence="2" id="KW-0238">DNA-binding</keyword>
<dbReference type="InterPro" id="IPR036390">
    <property type="entry name" value="WH_DNA-bd_sf"/>
</dbReference>
<evidence type="ECO:0000313" key="5">
    <source>
        <dbReference type="EMBL" id="TJZ65199.1"/>
    </source>
</evidence>
<dbReference type="PANTHER" id="PTHR42756:SF1">
    <property type="entry name" value="TRANSCRIPTIONAL REPRESSOR OF EMRAB OPERON"/>
    <property type="match status" value="1"/>
</dbReference>
<keyword evidence="3" id="KW-0804">Transcription</keyword>
<evidence type="ECO:0000259" key="4">
    <source>
        <dbReference type="PROSITE" id="PS50995"/>
    </source>
</evidence>
<evidence type="ECO:0000256" key="1">
    <source>
        <dbReference type="ARBA" id="ARBA00023015"/>
    </source>
</evidence>
<dbReference type="GO" id="GO:0003700">
    <property type="term" value="F:DNA-binding transcription factor activity"/>
    <property type="evidence" value="ECO:0007669"/>
    <property type="project" value="InterPro"/>
</dbReference>
<sequence length="158" mass="17234">MEDDTMPRTTFLPVVRELARCYQAFERLSGRHIRQLGLTAGQFDVIATLGGTDGMSCRELGDATLITKGTLTGVLDRLAERGLIERCACSGDRRSITVRLTPAGQALFDNSFDAHLAHLKPAFDQLAPDELAETGALLARLREALESEAPDCCEIQNN</sequence>
<dbReference type="AlphaFoldDB" id="A0A4U0PCA8"/>
<dbReference type="PANTHER" id="PTHR42756">
    <property type="entry name" value="TRANSCRIPTIONAL REGULATOR, MARR"/>
    <property type="match status" value="1"/>
</dbReference>
<dbReference type="GO" id="GO:0003677">
    <property type="term" value="F:DNA binding"/>
    <property type="evidence" value="ECO:0007669"/>
    <property type="project" value="UniProtKB-KW"/>
</dbReference>
<protein>
    <submittedName>
        <fullName evidence="5">MarR family transcriptional regulator</fullName>
    </submittedName>
</protein>
<keyword evidence="1" id="KW-0805">Transcription regulation</keyword>
<evidence type="ECO:0000256" key="3">
    <source>
        <dbReference type="ARBA" id="ARBA00023163"/>
    </source>
</evidence>
<dbReference type="SMART" id="SM00347">
    <property type="entry name" value="HTH_MARR"/>
    <property type="match status" value="1"/>
</dbReference>
<dbReference type="InterPro" id="IPR000835">
    <property type="entry name" value="HTH_MarR-typ"/>
</dbReference>
<keyword evidence="6" id="KW-1185">Reference proteome</keyword>
<proteinExistence type="predicted"/>
<dbReference type="Pfam" id="PF12802">
    <property type="entry name" value="MarR_2"/>
    <property type="match status" value="1"/>
</dbReference>
<dbReference type="OrthoDB" id="9787636at2"/>